<evidence type="ECO:0000313" key="2">
    <source>
        <dbReference type="Proteomes" id="UP000807555"/>
    </source>
</evidence>
<dbReference type="Proteomes" id="UP000807555">
    <property type="component" value="Unassembled WGS sequence"/>
</dbReference>
<dbReference type="AlphaFoldDB" id="A0AAW4EJ15"/>
<protein>
    <submittedName>
        <fullName evidence="1">Uncharacterized protein</fullName>
    </submittedName>
</protein>
<organism evidence="1 2">
    <name type="scientific">Citrobacter koseri</name>
    <name type="common">Citrobacter diversus</name>
    <dbReference type="NCBI Taxonomy" id="545"/>
    <lineage>
        <taxon>Bacteria</taxon>
        <taxon>Pseudomonadati</taxon>
        <taxon>Pseudomonadota</taxon>
        <taxon>Gammaproteobacteria</taxon>
        <taxon>Enterobacterales</taxon>
        <taxon>Enterobacteriaceae</taxon>
        <taxon>Citrobacter</taxon>
    </lineage>
</organism>
<sequence length="143" mass="15870">MSRDYIVYLNTENLPSPSAWKEEILRQGFPCEPDDDINLLMFSGFLSCSVNGEISGFEYYIYEFDEDILSELDSLPSVNYGITFSTGSRKLETIAALAAASCLAKLTGGYFVDFNSGLTLKSDLTIDWAKSQTEIVTGENYGH</sequence>
<comment type="caution">
    <text evidence="1">The sequence shown here is derived from an EMBL/GenBank/DDBJ whole genome shotgun (WGS) entry which is preliminary data.</text>
</comment>
<gene>
    <name evidence="1" type="ORF">I5687_17985</name>
</gene>
<evidence type="ECO:0000313" key="1">
    <source>
        <dbReference type="EMBL" id="MBJ9869846.1"/>
    </source>
</evidence>
<dbReference type="RefSeq" id="WP_072271890.1">
    <property type="nucleotide sequence ID" value="NZ_ABTEQQ020000002.1"/>
</dbReference>
<reference evidence="1" key="1">
    <citation type="submission" date="2020-11" db="EMBL/GenBank/DDBJ databases">
        <title>Enhanced detection system for hospital associated transmission using whole genome sequencing surveillance.</title>
        <authorList>
            <person name="Harrison L.H."/>
            <person name="Van Tyne D."/>
            <person name="Marsh J.W."/>
            <person name="Griffith M.P."/>
            <person name="Snyder D.J."/>
            <person name="Cooper V.S."/>
            <person name="Mustapha M."/>
        </authorList>
    </citation>
    <scope>NUCLEOTIDE SEQUENCE</scope>
    <source>
        <strain evidence="1">CB00014</strain>
    </source>
</reference>
<name>A0AAW4EJ15_CITKO</name>
<accession>A0AAW4EJ15</accession>
<dbReference type="EMBL" id="JADVNV010000008">
    <property type="protein sequence ID" value="MBJ9869846.1"/>
    <property type="molecule type" value="Genomic_DNA"/>
</dbReference>
<proteinExistence type="predicted"/>